<dbReference type="Proteomes" id="UP001320706">
    <property type="component" value="Unassembled WGS sequence"/>
</dbReference>
<dbReference type="EMBL" id="JAMKPW020000004">
    <property type="protein sequence ID" value="KAK8219346.1"/>
    <property type="molecule type" value="Genomic_DNA"/>
</dbReference>
<accession>A0ACC3SNN4</accession>
<organism evidence="1 2">
    <name type="scientific">Zalaria obscura</name>
    <dbReference type="NCBI Taxonomy" id="2024903"/>
    <lineage>
        <taxon>Eukaryota</taxon>
        <taxon>Fungi</taxon>
        <taxon>Dikarya</taxon>
        <taxon>Ascomycota</taxon>
        <taxon>Pezizomycotina</taxon>
        <taxon>Dothideomycetes</taxon>
        <taxon>Dothideomycetidae</taxon>
        <taxon>Dothideales</taxon>
        <taxon>Zalariaceae</taxon>
        <taxon>Zalaria</taxon>
    </lineage>
</organism>
<gene>
    <name evidence="1" type="ORF">M8818_001080</name>
</gene>
<evidence type="ECO:0000313" key="1">
    <source>
        <dbReference type="EMBL" id="KAK8219346.1"/>
    </source>
</evidence>
<evidence type="ECO:0000313" key="2">
    <source>
        <dbReference type="Proteomes" id="UP001320706"/>
    </source>
</evidence>
<reference evidence="1" key="1">
    <citation type="submission" date="2024-02" db="EMBL/GenBank/DDBJ databases">
        <title>Metagenome Assembled Genome of Zalaria obscura JY119.</title>
        <authorList>
            <person name="Vighnesh L."/>
            <person name="Jagadeeshwari U."/>
            <person name="Venkata Ramana C."/>
            <person name="Sasikala C."/>
        </authorList>
    </citation>
    <scope>NUCLEOTIDE SEQUENCE</scope>
    <source>
        <strain evidence="1">JY119</strain>
    </source>
</reference>
<sequence>MIAKKNLHPTVLDDVTLLDFVQYIMDHHITPTTLIVCSSREAFLQDLWDAICISSDASSNEHHEYAEEQQDSPEHSTAQEHRPSEQPLQAPHHPLLEPTLRLLSSSRTIQVAFCPDLLNLQAYLASLPYKEARSEQNMQPDKAKPMFSGGKTSQLAILNLIRLHRPTSSFSAQGLNRTLAAAVDSAHRLGRKLLLAECGQPMTYPDGGAGLSENDNDHEGEEGQVPPRISSWDEEVSILNVTTKSFGAGERGWVGRTVQIRRVAQRWCKFEAHGRYGTL</sequence>
<name>A0ACC3SNN4_9PEZI</name>
<keyword evidence="2" id="KW-1185">Reference proteome</keyword>
<proteinExistence type="predicted"/>
<comment type="caution">
    <text evidence="1">The sequence shown here is derived from an EMBL/GenBank/DDBJ whole genome shotgun (WGS) entry which is preliminary data.</text>
</comment>
<protein>
    <submittedName>
        <fullName evidence="1">Uncharacterized protein</fullName>
    </submittedName>
</protein>